<evidence type="ECO:0000313" key="7">
    <source>
        <dbReference type="Proteomes" id="UP000325113"/>
    </source>
</evidence>
<dbReference type="Proteomes" id="UP000324907">
    <property type="component" value="Unassembled WGS sequence"/>
</dbReference>
<proteinExistence type="predicted"/>
<gene>
    <name evidence="1" type="ORF">CROE0942_LOCUS15420</name>
    <name evidence="4" type="ORF">FNF27_05063</name>
    <name evidence="3" type="ORF">FNF28_05587</name>
    <name evidence="2" type="ORF">FNF31_05418</name>
</gene>
<dbReference type="EMBL" id="VLTL01000116">
    <property type="protein sequence ID" value="KAA0160007.1"/>
    <property type="molecule type" value="Genomic_DNA"/>
</dbReference>
<accession>A0A5A8D1I1</accession>
<organism evidence="2 7">
    <name type="scientific">Cafeteria roenbergensis</name>
    <name type="common">Marine flagellate</name>
    <dbReference type="NCBI Taxonomy" id="33653"/>
    <lineage>
        <taxon>Eukaryota</taxon>
        <taxon>Sar</taxon>
        <taxon>Stramenopiles</taxon>
        <taxon>Bigyra</taxon>
        <taxon>Opalozoa</taxon>
        <taxon>Bicosoecida</taxon>
        <taxon>Cafeteriaceae</taxon>
        <taxon>Cafeteria</taxon>
    </lineage>
</organism>
<dbReference type="EMBL" id="VLTO01000033">
    <property type="protein sequence ID" value="KAA0173423.1"/>
    <property type="molecule type" value="Genomic_DNA"/>
</dbReference>
<evidence type="ECO:0000313" key="6">
    <source>
        <dbReference type="Proteomes" id="UP000324907"/>
    </source>
</evidence>
<evidence type="ECO:0000313" key="4">
    <source>
        <dbReference type="EMBL" id="KAA0173423.1"/>
    </source>
</evidence>
<evidence type="ECO:0000313" key="5">
    <source>
        <dbReference type="Proteomes" id="UP000322899"/>
    </source>
</evidence>
<evidence type="ECO:0000313" key="3">
    <source>
        <dbReference type="EMBL" id="KAA0160007.1"/>
    </source>
</evidence>
<sequence>MMSTLGRAVRAWQRLQRDDFLRRPRNVYQYTWDAARVSALVFGGYCCVKLAWELAYETMPDAFRSAELAKASAVEMDRERANAWNDKEERPMSEREFLVSRALRRRHQIEASLGCDRPPDMSESDAAAAAAAGLARGRFAVKPSGGGARR</sequence>
<name>A0A5A8D1I1_CAFRO</name>
<dbReference type="Proteomes" id="UP000322899">
    <property type="component" value="Unassembled WGS sequence"/>
</dbReference>
<reference evidence="5 6" key="1">
    <citation type="submission" date="2019-07" db="EMBL/GenBank/DDBJ databases">
        <title>Genomes of Cafeteria roenbergensis.</title>
        <authorList>
            <person name="Fischer M.G."/>
            <person name="Hackl T."/>
            <person name="Roman M."/>
        </authorList>
    </citation>
    <scope>NUCLEOTIDE SEQUENCE [LARGE SCALE GENOMIC DNA]</scope>
    <source>
        <strain evidence="2 7">Cflag</strain>
        <strain evidence="4 5">E4-10P</strain>
        <strain evidence="3 6">RCC970-E3</strain>
    </source>
</reference>
<evidence type="ECO:0000313" key="2">
    <source>
        <dbReference type="EMBL" id="KAA0158477.1"/>
    </source>
</evidence>
<evidence type="ECO:0000313" key="1">
    <source>
        <dbReference type="EMBL" id="CAD8571040.1"/>
    </source>
</evidence>
<dbReference type="AlphaFoldDB" id="A0A5A8D1I1"/>
<reference evidence="1" key="2">
    <citation type="submission" date="2021-01" db="EMBL/GenBank/DDBJ databases">
        <authorList>
            <person name="Corre E."/>
            <person name="Pelletier E."/>
            <person name="Niang G."/>
            <person name="Scheremetjew M."/>
            <person name="Finn R."/>
            <person name="Kale V."/>
            <person name="Holt S."/>
            <person name="Cochrane G."/>
            <person name="Meng A."/>
            <person name="Brown T."/>
            <person name="Cohen L."/>
        </authorList>
    </citation>
    <scope>NUCLEOTIDE SEQUENCE</scope>
    <source>
        <strain evidence="1">E4-10</strain>
    </source>
</reference>
<dbReference type="Proteomes" id="UP000325113">
    <property type="component" value="Unassembled WGS sequence"/>
</dbReference>
<protein>
    <submittedName>
        <fullName evidence="2">Uncharacterized protein</fullName>
    </submittedName>
</protein>
<dbReference type="EMBL" id="VLTM01000067">
    <property type="protein sequence ID" value="KAA0158477.1"/>
    <property type="molecule type" value="Genomic_DNA"/>
</dbReference>
<dbReference type="EMBL" id="HBET01022505">
    <property type="protein sequence ID" value="CAD8571040.1"/>
    <property type="molecule type" value="Transcribed_RNA"/>
</dbReference>